<evidence type="ECO:0000313" key="3">
    <source>
        <dbReference type="Proteomes" id="UP000016930"/>
    </source>
</evidence>
<feature type="region of interest" description="Disordered" evidence="1">
    <location>
        <begin position="1"/>
        <end position="59"/>
    </location>
</feature>
<feature type="compositionally biased region" description="Polar residues" evidence="1">
    <location>
        <begin position="43"/>
        <end position="59"/>
    </location>
</feature>
<evidence type="ECO:0000313" key="2">
    <source>
        <dbReference type="EMBL" id="EMD31764.1"/>
    </source>
</evidence>
<keyword evidence="3" id="KW-1185">Reference proteome</keyword>
<dbReference type="AlphaFoldDB" id="M2P8N8"/>
<protein>
    <submittedName>
        <fullName evidence="2">Uncharacterized protein</fullName>
    </submittedName>
</protein>
<dbReference type="Proteomes" id="UP000016930">
    <property type="component" value="Unassembled WGS sequence"/>
</dbReference>
<accession>M2P8N8</accession>
<sequence length="146" mass="17045">MSRSSGYFEDQQVPELPQRREDAVDGTKDNESGARFACDGPSTMVTRSPNSLDESQNQNKRVWVNVPKSEHQLLTNRELKIILLVEIMKMRREIQLDTLMVTAPESWDVVLENYFQSLKADEAWMSGRNWRWSRTQTQSLKMIIHM</sequence>
<proteinExistence type="predicted"/>
<dbReference type="HOGENOM" id="CLU_1777204_0_0_1"/>
<name>M2P8N8_CERS8</name>
<gene>
    <name evidence="2" type="ORF">CERSUDRAFT_77854</name>
</gene>
<feature type="compositionally biased region" description="Basic and acidic residues" evidence="1">
    <location>
        <begin position="17"/>
        <end position="32"/>
    </location>
</feature>
<dbReference type="EMBL" id="KB445815">
    <property type="protein sequence ID" value="EMD31764.1"/>
    <property type="molecule type" value="Genomic_DNA"/>
</dbReference>
<reference evidence="2 3" key="1">
    <citation type="journal article" date="2012" name="Proc. Natl. Acad. Sci. U.S.A.">
        <title>Comparative genomics of Ceriporiopsis subvermispora and Phanerochaete chrysosporium provide insight into selective ligninolysis.</title>
        <authorList>
            <person name="Fernandez-Fueyo E."/>
            <person name="Ruiz-Duenas F.J."/>
            <person name="Ferreira P."/>
            <person name="Floudas D."/>
            <person name="Hibbett D.S."/>
            <person name="Canessa P."/>
            <person name="Larrondo L.F."/>
            <person name="James T.Y."/>
            <person name="Seelenfreund D."/>
            <person name="Lobos S."/>
            <person name="Polanco R."/>
            <person name="Tello M."/>
            <person name="Honda Y."/>
            <person name="Watanabe T."/>
            <person name="Watanabe T."/>
            <person name="Ryu J.S."/>
            <person name="Kubicek C.P."/>
            <person name="Schmoll M."/>
            <person name="Gaskell J."/>
            <person name="Hammel K.E."/>
            <person name="St John F.J."/>
            <person name="Vanden Wymelenberg A."/>
            <person name="Sabat G."/>
            <person name="Splinter BonDurant S."/>
            <person name="Syed K."/>
            <person name="Yadav J.S."/>
            <person name="Doddapaneni H."/>
            <person name="Subramanian V."/>
            <person name="Lavin J.L."/>
            <person name="Oguiza J.A."/>
            <person name="Perez G."/>
            <person name="Pisabarro A.G."/>
            <person name="Ramirez L."/>
            <person name="Santoyo F."/>
            <person name="Master E."/>
            <person name="Coutinho P.M."/>
            <person name="Henrissat B."/>
            <person name="Lombard V."/>
            <person name="Magnuson J.K."/>
            <person name="Kuees U."/>
            <person name="Hori C."/>
            <person name="Igarashi K."/>
            <person name="Samejima M."/>
            <person name="Held B.W."/>
            <person name="Barry K.W."/>
            <person name="LaButti K.M."/>
            <person name="Lapidus A."/>
            <person name="Lindquist E.A."/>
            <person name="Lucas S.M."/>
            <person name="Riley R."/>
            <person name="Salamov A.A."/>
            <person name="Hoffmeister D."/>
            <person name="Schwenk D."/>
            <person name="Hadar Y."/>
            <person name="Yarden O."/>
            <person name="de Vries R.P."/>
            <person name="Wiebenga A."/>
            <person name="Stenlid J."/>
            <person name="Eastwood D."/>
            <person name="Grigoriev I.V."/>
            <person name="Berka R.M."/>
            <person name="Blanchette R.A."/>
            <person name="Kersten P."/>
            <person name="Martinez A.T."/>
            <person name="Vicuna R."/>
            <person name="Cullen D."/>
        </authorList>
    </citation>
    <scope>NUCLEOTIDE SEQUENCE [LARGE SCALE GENOMIC DNA]</scope>
    <source>
        <strain evidence="2 3">B</strain>
    </source>
</reference>
<organism evidence="2 3">
    <name type="scientific">Ceriporiopsis subvermispora (strain B)</name>
    <name type="common">White-rot fungus</name>
    <name type="synonym">Gelatoporia subvermispora</name>
    <dbReference type="NCBI Taxonomy" id="914234"/>
    <lineage>
        <taxon>Eukaryota</taxon>
        <taxon>Fungi</taxon>
        <taxon>Dikarya</taxon>
        <taxon>Basidiomycota</taxon>
        <taxon>Agaricomycotina</taxon>
        <taxon>Agaricomycetes</taxon>
        <taxon>Polyporales</taxon>
        <taxon>Gelatoporiaceae</taxon>
        <taxon>Gelatoporia</taxon>
    </lineage>
</organism>
<evidence type="ECO:0000256" key="1">
    <source>
        <dbReference type="SAM" id="MobiDB-lite"/>
    </source>
</evidence>